<evidence type="ECO:0000256" key="1">
    <source>
        <dbReference type="ARBA" id="ARBA00004167"/>
    </source>
</evidence>
<feature type="signal peptide" evidence="7">
    <location>
        <begin position="1"/>
        <end position="26"/>
    </location>
</feature>
<keyword evidence="4" id="KW-0735">Signal-anchor</keyword>
<evidence type="ECO:0000256" key="5">
    <source>
        <dbReference type="ARBA" id="ARBA00022989"/>
    </source>
</evidence>
<dbReference type="Pfam" id="PF14416">
    <property type="entry name" value="PMR5N"/>
    <property type="match status" value="1"/>
</dbReference>
<keyword evidence="5" id="KW-1133">Transmembrane helix</keyword>
<dbReference type="InterPro" id="IPR029962">
    <property type="entry name" value="TBL"/>
</dbReference>
<keyword evidence="3" id="KW-0812">Transmembrane</keyword>
<evidence type="ECO:0000256" key="2">
    <source>
        <dbReference type="ARBA" id="ARBA00007727"/>
    </source>
</evidence>
<feature type="chain" id="PRO_5043359836" description="Trichome birefringence-like N-terminal domain-containing protein" evidence="7">
    <location>
        <begin position="27"/>
        <end position="393"/>
    </location>
</feature>
<dbReference type="InterPro" id="IPR026057">
    <property type="entry name" value="TBL_C"/>
</dbReference>
<dbReference type="Pfam" id="PF13839">
    <property type="entry name" value="PC-Esterase"/>
    <property type="match status" value="1"/>
</dbReference>
<evidence type="ECO:0008006" key="12">
    <source>
        <dbReference type="Google" id="ProtNLM"/>
    </source>
</evidence>
<organism evidence="10 11">
    <name type="scientific">Linum trigynum</name>
    <dbReference type="NCBI Taxonomy" id="586398"/>
    <lineage>
        <taxon>Eukaryota</taxon>
        <taxon>Viridiplantae</taxon>
        <taxon>Streptophyta</taxon>
        <taxon>Embryophyta</taxon>
        <taxon>Tracheophyta</taxon>
        <taxon>Spermatophyta</taxon>
        <taxon>Magnoliopsida</taxon>
        <taxon>eudicotyledons</taxon>
        <taxon>Gunneridae</taxon>
        <taxon>Pentapetalae</taxon>
        <taxon>rosids</taxon>
        <taxon>fabids</taxon>
        <taxon>Malpighiales</taxon>
        <taxon>Linaceae</taxon>
        <taxon>Linum</taxon>
    </lineage>
</organism>
<proteinExistence type="inferred from homology"/>
<comment type="subcellular location">
    <subcellularLocation>
        <location evidence="1">Membrane</location>
        <topology evidence="1">Single-pass membrane protein</topology>
    </subcellularLocation>
</comment>
<feature type="domain" description="Trichome birefringence-like N-terminal" evidence="9">
    <location>
        <begin position="45"/>
        <end position="114"/>
    </location>
</feature>
<evidence type="ECO:0000313" key="11">
    <source>
        <dbReference type="Proteomes" id="UP001497516"/>
    </source>
</evidence>
<dbReference type="EMBL" id="OZ034813">
    <property type="protein sequence ID" value="CAL1353156.1"/>
    <property type="molecule type" value="Genomic_DNA"/>
</dbReference>
<keyword evidence="11" id="KW-1185">Reference proteome</keyword>
<sequence>MAAAIVCRVALIVATTAALLSPAVKGNSDQVITTDEVDYPISSAGCDFYSGRWVVAAGSDITTKEAAAEEELGQAAPFYDVSECPFIEQEFDCLKNGRPDREYLRYRWQPNGCELPRFDGEDFLSKLAGKKMMFVGDSLSLNQWQSLTCMLYVSSPQPNRRYTLTRTGDVSTFTFPAYNNTQILFSRNAFLVDMAADHVDGVVMKLDSVAEHSKLWQGMDFLVFDTWHWWLHTGRKQPWKTIELGNRTFPEMDRMVAYETALETWADWVENHVDPAATKIFFQGVSPDHINASDWGEASSGNCRGQTQPAAYDAGNYPGGPHPGEVILDRVLRRMSKPVHLLNITALSQLRKDGHPSVYGHGGHLYMDCSHWCLAGVPDTWNHLLYAALTLQP</sequence>
<dbReference type="InterPro" id="IPR025846">
    <property type="entry name" value="TBL_N"/>
</dbReference>
<accession>A0AAV2CAG9</accession>
<keyword evidence="7" id="KW-0732">Signal</keyword>
<dbReference type="GO" id="GO:0016020">
    <property type="term" value="C:membrane"/>
    <property type="evidence" value="ECO:0007669"/>
    <property type="project" value="UniProtKB-SubCell"/>
</dbReference>
<evidence type="ECO:0000256" key="4">
    <source>
        <dbReference type="ARBA" id="ARBA00022968"/>
    </source>
</evidence>
<evidence type="ECO:0000259" key="8">
    <source>
        <dbReference type="Pfam" id="PF13839"/>
    </source>
</evidence>
<evidence type="ECO:0000256" key="3">
    <source>
        <dbReference type="ARBA" id="ARBA00022692"/>
    </source>
</evidence>
<name>A0AAV2CAG9_9ROSI</name>
<dbReference type="PANTHER" id="PTHR32285:SF149">
    <property type="entry name" value="TRICHOME BIREFRINGENCE-LIKE N-TERMINAL DOMAIN-CONTAINING PROTEIN"/>
    <property type="match status" value="1"/>
</dbReference>
<evidence type="ECO:0000256" key="6">
    <source>
        <dbReference type="ARBA" id="ARBA00023136"/>
    </source>
</evidence>
<gene>
    <name evidence="10" type="ORF">LTRI10_LOCUS1079</name>
</gene>
<evidence type="ECO:0000256" key="7">
    <source>
        <dbReference type="SAM" id="SignalP"/>
    </source>
</evidence>
<evidence type="ECO:0000259" key="9">
    <source>
        <dbReference type="Pfam" id="PF14416"/>
    </source>
</evidence>
<reference evidence="10 11" key="1">
    <citation type="submission" date="2024-04" db="EMBL/GenBank/DDBJ databases">
        <authorList>
            <person name="Fracassetti M."/>
        </authorList>
    </citation>
    <scope>NUCLEOTIDE SEQUENCE [LARGE SCALE GENOMIC DNA]</scope>
</reference>
<feature type="domain" description="Trichome birefringence-like C-terminal" evidence="8">
    <location>
        <begin position="115"/>
        <end position="387"/>
    </location>
</feature>
<evidence type="ECO:0000313" key="10">
    <source>
        <dbReference type="EMBL" id="CAL1353156.1"/>
    </source>
</evidence>
<dbReference type="GO" id="GO:0005794">
    <property type="term" value="C:Golgi apparatus"/>
    <property type="evidence" value="ECO:0007669"/>
    <property type="project" value="TreeGrafter"/>
</dbReference>
<dbReference type="GO" id="GO:0016413">
    <property type="term" value="F:O-acetyltransferase activity"/>
    <property type="evidence" value="ECO:0007669"/>
    <property type="project" value="InterPro"/>
</dbReference>
<dbReference type="PANTHER" id="PTHR32285">
    <property type="entry name" value="PROTEIN TRICHOME BIREFRINGENCE-LIKE 9-RELATED"/>
    <property type="match status" value="1"/>
</dbReference>
<protein>
    <recommendedName>
        <fullName evidence="12">Trichome birefringence-like N-terminal domain-containing protein</fullName>
    </recommendedName>
</protein>
<keyword evidence="6" id="KW-0472">Membrane</keyword>
<comment type="similarity">
    <text evidence="2">Belongs to the PC-esterase family. TBL subfamily.</text>
</comment>
<dbReference type="Proteomes" id="UP001497516">
    <property type="component" value="Chromosome 1"/>
</dbReference>
<dbReference type="AlphaFoldDB" id="A0AAV2CAG9"/>